<feature type="transmembrane region" description="Helical" evidence="1">
    <location>
        <begin position="103"/>
        <end position="122"/>
    </location>
</feature>
<dbReference type="RefSeq" id="WP_317787321.1">
    <property type="nucleotide sequence ID" value="NZ_AP028461.1"/>
</dbReference>
<keyword evidence="1" id="KW-0472">Membrane</keyword>
<comment type="caution">
    <text evidence="2">The sequence shown here is derived from an EMBL/GenBank/DDBJ whole genome shotgun (WGS) entry which is preliminary data.</text>
</comment>
<feature type="transmembrane region" description="Helical" evidence="1">
    <location>
        <begin position="20"/>
        <end position="42"/>
    </location>
</feature>
<feature type="transmembrane region" description="Helical" evidence="1">
    <location>
        <begin position="185"/>
        <end position="213"/>
    </location>
</feature>
<feature type="transmembrane region" description="Helical" evidence="1">
    <location>
        <begin position="305"/>
        <end position="325"/>
    </location>
</feature>
<protein>
    <submittedName>
        <fullName evidence="2">Uncharacterized protein</fullName>
    </submittedName>
</protein>
<accession>A0ABW4ABE8</accession>
<reference evidence="3" key="1">
    <citation type="journal article" date="2019" name="Int. J. Syst. Evol. Microbiol.">
        <title>The Global Catalogue of Microorganisms (GCM) 10K type strain sequencing project: providing services to taxonomists for standard genome sequencing and annotation.</title>
        <authorList>
            <consortium name="The Broad Institute Genomics Platform"/>
            <consortium name="The Broad Institute Genome Sequencing Center for Infectious Disease"/>
            <person name="Wu L."/>
            <person name="Ma J."/>
        </authorList>
    </citation>
    <scope>NUCLEOTIDE SEQUENCE [LARGE SCALE GENOMIC DNA]</scope>
    <source>
        <strain evidence="3">CCM 7526</strain>
    </source>
</reference>
<feature type="transmembrane region" description="Helical" evidence="1">
    <location>
        <begin position="152"/>
        <end position="173"/>
    </location>
</feature>
<evidence type="ECO:0000313" key="2">
    <source>
        <dbReference type="EMBL" id="MFD1367909.1"/>
    </source>
</evidence>
<name>A0ABW4ABE8_9ACTN</name>
<feature type="transmembrane region" description="Helical" evidence="1">
    <location>
        <begin position="406"/>
        <end position="426"/>
    </location>
</feature>
<dbReference type="EMBL" id="JBHTMK010000031">
    <property type="protein sequence ID" value="MFD1367909.1"/>
    <property type="molecule type" value="Genomic_DNA"/>
</dbReference>
<feature type="transmembrane region" description="Helical" evidence="1">
    <location>
        <begin position="366"/>
        <end position="385"/>
    </location>
</feature>
<gene>
    <name evidence="2" type="ORF">ACFQ5G_21360</name>
</gene>
<keyword evidence="3" id="KW-1185">Reference proteome</keyword>
<feature type="transmembrane region" description="Helical" evidence="1">
    <location>
        <begin position="332"/>
        <end position="354"/>
    </location>
</feature>
<organism evidence="2 3">
    <name type="scientific">Actinoplanes sichuanensis</name>
    <dbReference type="NCBI Taxonomy" id="512349"/>
    <lineage>
        <taxon>Bacteria</taxon>
        <taxon>Bacillati</taxon>
        <taxon>Actinomycetota</taxon>
        <taxon>Actinomycetes</taxon>
        <taxon>Micromonosporales</taxon>
        <taxon>Micromonosporaceae</taxon>
        <taxon>Actinoplanes</taxon>
    </lineage>
</organism>
<feature type="transmembrane region" description="Helical" evidence="1">
    <location>
        <begin position="264"/>
        <end position="285"/>
    </location>
</feature>
<keyword evidence="1" id="KW-0812">Transmembrane</keyword>
<evidence type="ECO:0000313" key="3">
    <source>
        <dbReference type="Proteomes" id="UP001597183"/>
    </source>
</evidence>
<proteinExistence type="predicted"/>
<evidence type="ECO:0000256" key="1">
    <source>
        <dbReference type="SAM" id="Phobius"/>
    </source>
</evidence>
<dbReference type="Proteomes" id="UP001597183">
    <property type="component" value="Unassembled WGS sequence"/>
</dbReference>
<sequence length="623" mass="66779">MSLAPQPERSSPPSLPSGNPIPGITLSVTAVAAVLIAISVAARAMIAHRGYLSYDDFPLVSMAEKHGLSPDYLFGLFNNHLMPAGQLVTWMTNQVGGFTYTPYLTLLVVGQLAVSIALYRLLHLMLEPGWAVLVPLSIFLFSPLTLEATSWWAVGINMLPMQLAMILAVGAQVKYIRTRRPKHLVTLGLSIAFGLIFFEKALLAVALVFLTTLCLYTRGGPFRSLWTTIRRWWPSWAVLTNISVLFLLFYLLRSTSSLRRPSSVQEVITFVTQMFGNTLFPGMVGGPWQWMAAGDGAPVTAPVEAFRWAATGVVVLLMAFTVWLRGAEAGRAWLLMFLYTALVAGLLGATRLGSIYSGVAGAVPRYIADVMVVVAIAAGAAFCGVRREGIEEAAAPVRPRARLLTGPRALPVLAFVIVLLGASAGLTSIRFGDEWAIKKGRDYLLTAKAELAAAPAGTVFMDGTVPEDVVGRLSAPYNKQSEFFSPLGKDGPIFVIQSRQLSAFDEGGHIRRAWVNGVSAQPGPVQGCGYRITGAPVTVPLQSTVFDYWWVVRIAYLSDKNASATLRIGSGELIPFDVHQGLNEVFALASGGGNTVEIDLLGDGAGVCTDEITVGQVVPAPAG</sequence>
<keyword evidence="1" id="KW-1133">Transmembrane helix</keyword>
<feature type="transmembrane region" description="Helical" evidence="1">
    <location>
        <begin position="233"/>
        <end position="252"/>
    </location>
</feature>